<dbReference type="Gene3D" id="3.30.70.1290">
    <property type="entry name" value="Transposase IS200-like"/>
    <property type="match status" value="1"/>
</dbReference>
<dbReference type="EMBL" id="WNKW01000002">
    <property type="protein sequence ID" value="MTW33255.1"/>
    <property type="molecule type" value="Genomic_DNA"/>
</dbReference>
<dbReference type="Pfam" id="PF01797">
    <property type="entry name" value="Y1_Tnp"/>
    <property type="match status" value="1"/>
</dbReference>
<gene>
    <name evidence="2" type="ORF">GM655_10495</name>
</gene>
<dbReference type="InterPro" id="IPR002686">
    <property type="entry name" value="Transposase_17"/>
</dbReference>
<dbReference type="RefSeq" id="WP_155434609.1">
    <property type="nucleotide sequence ID" value="NZ_JBHLXK010000004.1"/>
</dbReference>
<feature type="domain" description="Transposase IS200-like" evidence="1">
    <location>
        <begin position="9"/>
        <end position="123"/>
    </location>
</feature>
<dbReference type="SUPFAM" id="SSF143422">
    <property type="entry name" value="Transposase IS200-like"/>
    <property type="match status" value="1"/>
</dbReference>
<organism evidence="2 3">
    <name type="scientific">Pseudoduganella danionis</name>
    <dbReference type="NCBI Taxonomy" id="1890295"/>
    <lineage>
        <taxon>Bacteria</taxon>
        <taxon>Pseudomonadati</taxon>
        <taxon>Pseudomonadota</taxon>
        <taxon>Betaproteobacteria</taxon>
        <taxon>Burkholderiales</taxon>
        <taxon>Oxalobacteraceae</taxon>
        <taxon>Telluria group</taxon>
        <taxon>Pseudoduganella</taxon>
    </lineage>
</organism>
<proteinExistence type="predicted"/>
<dbReference type="InterPro" id="IPR036515">
    <property type="entry name" value="Transposase_17_sf"/>
</dbReference>
<dbReference type="PANTHER" id="PTHR34322">
    <property type="entry name" value="TRANSPOSASE, Y1_TNP DOMAIN-CONTAINING"/>
    <property type="match status" value="1"/>
</dbReference>
<comment type="caution">
    <text evidence="2">The sequence shown here is derived from an EMBL/GenBank/DDBJ whole genome shotgun (WGS) entry which is preliminary data.</text>
</comment>
<evidence type="ECO:0000313" key="2">
    <source>
        <dbReference type="EMBL" id="MTW33255.1"/>
    </source>
</evidence>
<evidence type="ECO:0000259" key="1">
    <source>
        <dbReference type="SMART" id="SM01321"/>
    </source>
</evidence>
<keyword evidence="3" id="KW-1185">Reference proteome</keyword>
<protein>
    <submittedName>
        <fullName evidence="2">Addiction module toxin RelE</fullName>
    </submittedName>
</protein>
<evidence type="ECO:0000313" key="3">
    <source>
        <dbReference type="Proteomes" id="UP000735592"/>
    </source>
</evidence>
<reference evidence="2 3" key="1">
    <citation type="submission" date="2019-11" db="EMBL/GenBank/DDBJ databases">
        <title>Type strains purchased from KCTC, JCM and DSMZ.</title>
        <authorList>
            <person name="Lu H."/>
        </authorList>
    </citation>
    <scope>NUCLEOTIDE SEQUENCE [LARGE SCALE GENOMIC DNA]</scope>
    <source>
        <strain evidence="2 3">DSM 103461</strain>
    </source>
</reference>
<dbReference type="Proteomes" id="UP000735592">
    <property type="component" value="Unassembled WGS sequence"/>
</dbReference>
<dbReference type="PANTHER" id="PTHR34322:SF2">
    <property type="entry name" value="TRANSPOSASE IS200-LIKE DOMAIN-CONTAINING PROTEIN"/>
    <property type="match status" value="1"/>
</dbReference>
<sequence length="280" mass="32465">MTRPLRIEFDGALYHVTTRGDRCEFIYHDDIDRNCWLDILTQVCARFDFVIYAYCMMGNHFHLLIETRKAHLAQGMRQLNGIYSQTFNRRHQLVGHVFQGRYTAILCQKESYLQELARYIVLNPVRAQLVKSVDEWNWSSHRYVMGAVPCPQWLNTTALLSHFGNDLQRAKDSYYKFVLQGLNAGHPMEQLRHQLHLGELAPQVKAELVEAALQSHDILRAQKGALHRQLSEYFTANQSTEAAIIQAHQSLSFSMSEIARHCGFSRRKVGRIIRAHLTKQ</sequence>
<name>A0ABW9SN11_9BURK</name>
<dbReference type="SMART" id="SM01321">
    <property type="entry name" value="Y1_Tnp"/>
    <property type="match status" value="1"/>
</dbReference>
<accession>A0ABW9SN11</accession>